<keyword evidence="16" id="KW-1185">Reference proteome</keyword>
<evidence type="ECO:0000256" key="10">
    <source>
        <dbReference type="PROSITE-ProRule" id="PRU01360"/>
    </source>
</evidence>
<feature type="domain" description="TonB-dependent receptor plug" evidence="14">
    <location>
        <begin position="51"/>
        <end position="147"/>
    </location>
</feature>
<dbReference type="GO" id="GO:0009279">
    <property type="term" value="C:cell outer membrane"/>
    <property type="evidence" value="ECO:0007669"/>
    <property type="project" value="UniProtKB-SubCell"/>
</dbReference>
<evidence type="ECO:0000256" key="8">
    <source>
        <dbReference type="ARBA" id="ARBA00023170"/>
    </source>
</evidence>
<dbReference type="PROSITE" id="PS52016">
    <property type="entry name" value="TONB_DEPENDENT_REC_3"/>
    <property type="match status" value="1"/>
</dbReference>
<feature type="chain" id="PRO_5043700188" evidence="12">
    <location>
        <begin position="25"/>
        <end position="678"/>
    </location>
</feature>
<protein>
    <submittedName>
        <fullName evidence="15">TonB-dependent receptor</fullName>
    </submittedName>
</protein>
<evidence type="ECO:0000259" key="14">
    <source>
        <dbReference type="Pfam" id="PF07715"/>
    </source>
</evidence>
<evidence type="ECO:0000256" key="5">
    <source>
        <dbReference type="ARBA" id="ARBA00022729"/>
    </source>
</evidence>
<comment type="similarity">
    <text evidence="10 11">Belongs to the TonB-dependent receptor family.</text>
</comment>
<keyword evidence="4 10" id="KW-0812">Transmembrane</keyword>
<keyword evidence="9 10" id="KW-0998">Cell outer membrane</keyword>
<evidence type="ECO:0000313" key="15">
    <source>
        <dbReference type="EMBL" id="MBT0664643.1"/>
    </source>
</evidence>
<dbReference type="GO" id="GO:0015344">
    <property type="term" value="F:siderophore uptake transmembrane transporter activity"/>
    <property type="evidence" value="ECO:0007669"/>
    <property type="project" value="TreeGrafter"/>
</dbReference>
<dbReference type="Gene3D" id="2.170.130.10">
    <property type="entry name" value="TonB-dependent receptor, plug domain"/>
    <property type="match status" value="1"/>
</dbReference>
<comment type="subcellular location">
    <subcellularLocation>
        <location evidence="1 10">Cell outer membrane</location>
        <topology evidence="1 10">Multi-pass membrane protein</topology>
    </subcellularLocation>
</comment>
<keyword evidence="6 11" id="KW-0798">TonB box</keyword>
<proteinExistence type="inferred from homology"/>
<dbReference type="Pfam" id="PF00593">
    <property type="entry name" value="TonB_dep_Rec_b-barrel"/>
    <property type="match status" value="1"/>
</dbReference>
<keyword evidence="7 10" id="KW-0472">Membrane</keyword>
<dbReference type="PANTHER" id="PTHR30069:SF29">
    <property type="entry name" value="HEMOGLOBIN AND HEMOGLOBIN-HAPTOGLOBIN-BINDING PROTEIN 1-RELATED"/>
    <property type="match status" value="1"/>
</dbReference>
<dbReference type="PANTHER" id="PTHR30069">
    <property type="entry name" value="TONB-DEPENDENT OUTER MEMBRANE RECEPTOR"/>
    <property type="match status" value="1"/>
</dbReference>
<evidence type="ECO:0000256" key="12">
    <source>
        <dbReference type="SAM" id="SignalP"/>
    </source>
</evidence>
<accession>A0AAW4L6I0</accession>
<dbReference type="InterPro" id="IPR000531">
    <property type="entry name" value="Beta-barrel_TonB"/>
</dbReference>
<evidence type="ECO:0000313" key="16">
    <source>
        <dbReference type="Proteomes" id="UP000811899"/>
    </source>
</evidence>
<name>A0AAW4L6I0_9BACT</name>
<keyword evidence="3 10" id="KW-1134">Transmembrane beta strand</keyword>
<dbReference type="InterPro" id="IPR012910">
    <property type="entry name" value="Plug_dom"/>
</dbReference>
<dbReference type="EMBL" id="JAHCVJ010000003">
    <property type="protein sequence ID" value="MBT0664643.1"/>
    <property type="molecule type" value="Genomic_DNA"/>
</dbReference>
<evidence type="ECO:0000256" key="7">
    <source>
        <dbReference type="ARBA" id="ARBA00023136"/>
    </source>
</evidence>
<feature type="domain" description="TonB-dependent receptor-like beta-barrel" evidence="13">
    <location>
        <begin position="235"/>
        <end position="652"/>
    </location>
</feature>
<dbReference type="Proteomes" id="UP000811899">
    <property type="component" value="Unassembled WGS sequence"/>
</dbReference>
<dbReference type="InterPro" id="IPR036942">
    <property type="entry name" value="Beta-barrel_TonB_sf"/>
</dbReference>
<comment type="caution">
    <text evidence="15">The sequence shown here is derived from an EMBL/GenBank/DDBJ whole genome shotgun (WGS) entry which is preliminary data.</text>
</comment>
<dbReference type="SUPFAM" id="SSF56935">
    <property type="entry name" value="Porins"/>
    <property type="match status" value="1"/>
</dbReference>
<dbReference type="InterPro" id="IPR039426">
    <property type="entry name" value="TonB-dep_rcpt-like"/>
</dbReference>
<evidence type="ECO:0000256" key="11">
    <source>
        <dbReference type="RuleBase" id="RU003357"/>
    </source>
</evidence>
<organism evidence="15 16">
    <name type="scientific">Geoanaerobacter pelophilus</name>
    <dbReference type="NCBI Taxonomy" id="60036"/>
    <lineage>
        <taxon>Bacteria</taxon>
        <taxon>Pseudomonadati</taxon>
        <taxon>Thermodesulfobacteriota</taxon>
        <taxon>Desulfuromonadia</taxon>
        <taxon>Geobacterales</taxon>
        <taxon>Geobacteraceae</taxon>
        <taxon>Geoanaerobacter</taxon>
    </lineage>
</organism>
<dbReference type="RefSeq" id="WP_214171399.1">
    <property type="nucleotide sequence ID" value="NZ_JAHCVJ010000003.1"/>
</dbReference>
<keyword evidence="8 15" id="KW-0675">Receptor</keyword>
<evidence type="ECO:0000256" key="6">
    <source>
        <dbReference type="ARBA" id="ARBA00023077"/>
    </source>
</evidence>
<feature type="signal peptide" evidence="12">
    <location>
        <begin position="1"/>
        <end position="24"/>
    </location>
</feature>
<sequence>MVSRPSGMALCLCMSVFAAGPAWGMERNIYDLSLEKLSDLVVTDTKIAQSQETVTQKVELFYPEEFEQQTTYNRNIAELLKYTSGQFVNVLSRNDANWGSFGGLGPKYNGYLLDGLPIDSFVDSMSLDPWAFGQVEIHKGPASVMYSNYLTMDFAGNETPLTGITNFILKDRIDAPATRFMVGGGSYNTFASRLYHQDRKENLNYFIGAGYEQSDYTNYGTADSWLNIIKDPEYQKTRLYAKLTYLFDRDDHKLSVFAHHTQHTGDAGRPNRDFNHKYDTINAAYTNQMTDMVNLQVKTGYRNYDRRWAEDNSPANLGLRERDGVEQQIFPSDLTINVTHNGNSLLTVGVDSQVATYRSFAEVNGVRNIGTDVNAYSAGLFVQEKLVFGRWVLRGGGRFNYTNHSYDLFNGAAPSKRDNSWDTFLWSVGARFNMTPRVAFYGNAGSSFVAPSAKQLGGTLNASDAGVAGRNGQLPSLDLKPEKGIGSDLGLDLRPLDTLIIGIRGFYNQVDDAIVENAVSATPSQSRSINTGNAHSYGFELNVDHRFADYLRSFANFTYTATRVENPLDSDQDGADISFVPDYVANVGLTGRLPWGISLSPYLHCVGSYYDSTAKSTRRKFGPYQLLNIRAQKMIFKNADYALNAALDLNNLFDKRYEMPWQFRDPGFNAFGSLELTF</sequence>
<gene>
    <name evidence="15" type="ORF">KI809_10065</name>
</gene>
<dbReference type="GO" id="GO:0044718">
    <property type="term" value="P:siderophore transmembrane transport"/>
    <property type="evidence" value="ECO:0007669"/>
    <property type="project" value="TreeGrafter"/>
</dbReference>
<evidence type="ECO:0000259" key="13">
    <source>
        <dbReference type="Pfam" id="PF00593"/>
    </source>
</evidence>
<dbReference type="Gene3D" id="2.40.170.20">
    <property type="entry name" value="TonB-dependent receptor, beta-barrel domain"/>
    <property type="match status" value="1"/>
</dbReference>
<evidence type="ECO:0000256" key="2">
    <source>
        <dbReference type="ARBA" id="ARBA00022448"/>
    </source>
</evidence>
<keyword evidence="5 12" id="KW-0732">Signal</keyword>
<dbReference type="Pfam" id="PF07715">
    <property type="entry name" value="Plug"/>
    <property type="match status" value="1"/>
</dbReference>
<dbReference type="InterPro" id="IPR037066">
    <property type="entry name" value="Plug_dom_sf"/>
</dbReference>
<dbReference type="AlphaFoldDB" id="A0AAW4L6I0"/>
<keyword evidence="2 10" id="KW-0813">Transport</keyword>
<evidence type="ECO:0000256" key="1">
    <source>
        <dbReference type="ARBA" id="ARBA00004571"/>
    </source>
</evidence>
<evidence type="ECO:0000256" key="9">
    <source>
        <dbReference type="ARBA" id="ARBA00023237"/>
    </source>
</evidence>
<evidence type="ECO:0000256" key="4">
    <source>
        <dbReference type="ARBA" id="ARBA00022692"/>
    </source>
</evidence>
<evidence type="ECO:0000256" key="3">
    <source>
        <dbReference type="ARBA" id="ARBA00022452"/>
    </source>
</evidence>
<reference evidence="15 16" key="1">
    <citation type="submission" date="2021-05" db="EMBL/GenBank/DDBJ databases">
        <title>The draft genome of Geobacter pelophilus DSM 12255.</title>
        <authorList>
            <person name="Xu Z."/>
            <person name="Masuda Y."/>
            <person name="Itoh H."/>
            <person name="Senoo K."/>
        </authorList>
    </citation>
    <scope>NUCLEOTIDE SEQUENCE [LARGE SCALE GENOMIC DNA]</scope>
    <source>
        <strain evidence="15 16">DSM 12255</strain>
    </source>
</reference>